<sequence>MLGINTIEFQHGVINNQHIAYNVYNKMNKLLFPKYLFVFGNQVKSVFNKGNYFINKNNVIPVGYMYIDYINHEYTPSPY</sequence>
<protein>
    <submittedName>
        <fullName evidence="1">Uncharacterized protein</fullName>
    </submittedName>
</protein>
<dbReference type="EMBL" id="BARW01013840">
    <property type="protein sequence ID" value="GAI84059.1"/>
    <property type="molecule type" value="Genomic_DNA"/>
</dbReference>
<gene>
    <name evidence="1" type="ORF">S12H4_25045</name>
</gene>
<accession>X1TVL0</accession>
<proteinExistence type="predicted"/>
<feature type="non-terminal residue" evidence="1">
    <location>
        <position position="79"/>
    </location>
</feature>
<dbReference type="AlphaFoldDB" id="X1TVL0"/>
<evidence type="ECO:0000313" key="1">
    <source>
        <dbReference type="EMBL" id="GAI84059.1"/>
    </source>
</evidence>
<comment type="caution">
    <text evidence="1">The sequence shown here is derived from an EMBL/GenBank/DDBJ whole genome shotgun (WGS) entry which is preliminary data.</text>
</comment>
<reference evidence="1" key="1">
    <citation type="journal article" date="2014" name="Front. Microbiol.">
        <title>High frequency of phylogenetically diverse reductive dehalogenase-homologous genes in deep subseafloor sedimentary metagenomes.</title>
        <authorList>
            <person name="Kawai M."/>
            <person name="Futagami T."/>
            <person name="Toyoda A."/>
            <person name="Takaki Y."/>
            <person name="Nishi S."/>
            <person name="Hori S."/>
            <person name="Arai W."/>
            <person name="Tsubouchi T."/>
            <person name="Morono Y."/>
            <person name="Uchiyama I."/>
            <person name="Ito T."/>
            <person name="Fujiyama A."/>
            <person name="Inagaki F."/>
            <person name="Takami H."/>
        </authorList>
    </citation>
    <scope>NUCLEOTIDE SEQUENCE</scope>
    <source>
        <strain evidence="1">Expedition CK06-06</strain>
    </source>
</reference>
<organism evidence="1">
    <name type="scientific">marine sediment metagenome</name>
    <dbReference type="NCBI Taxonomy" id="412755"/>
    <lineage>
        <taxon>unclassified sequences</taxon>
        <taxon>metagenomes</taxon>
        <taxon>ecological metagenomes</taxon>
    </lineage>
</organism>
<name>X1TVL0_9ZZZZ</name>